<reference evidence="1" key="1">
    <citation type="submission" date="2020-04" db="EMBL/GenBank/DDBJ databases">
        <authorList>
            <person name="Chiriac C."/>
            <person name="Salcher M."/>
            <person name="Ghai R."/>
            <person name="Kavagutti S V."/>
        </authorList>
    </citation>
    <scope>NUCLEOTIDE SEQUENCE</scope>
</reference>
<organism evidence="1">
    <name type="scientific">uncultured Caudovirales phage</name>
    <dbReference type="NCBI Taxonomy" id="2100421"/>
    <lineage>
        <taxon>Viruses</taxon>
        <taxon>Duplodnaviria</taxon>
        <taxon>Heunggongvirae</taxon>
        <taxon>Uroviricota</taxon>
        <taxon>Caudoviricetes</taxon>
        <taxon>Peduoviridae</taxon>
        <taxon>Maltschvirus</taxon>
        <taxon>Maltschvirus maltsch</taxon>
    </lineage>
</organism>
<sequence>MDNIQNVLADRARTHGDFEHVAKMSQNLKHQMQSVNAYMHLDYYMAESLEAIAAKIARILAGNAREKDHWQDISGYATLVVRQIEREEMDRMMSEQVAEVKHQQYAARVEAPQDPEEV</sequence>
<dbReference type="EMBL" id="LR796466">
    <property type="protein sequence ID" value="CAB4146620.1"/>
    <property type="molecule type" value="Genomic_DNA"/>
</dbReference>
<proteinExistence type="predicted"/>
<name>A0A6J5MNJ5_9CAUD</name>
<accession>A0A6J5MNJ5</accession>
<gene>
    <name evidence="1" type="ORF">UFOVP500_38</name>
</gene>
<protein>
    <submittedName>
        <fullName evidence="1">Uncharacterized protein</fullName>
    </submittedName>
</protein>
<evidence type="ECO:0000313" key="1">
    <source>
        <dbReference type="EMBL" id="CAB4146620.1"/>
    </source>
</evidence>